<dbReference type="PANTHER" id="PTHR21072">
    <property type="entry name" value="GPI TRANSAMIDASE COMPONENT PIG-S"/>
    <property type="match status" value="1"/>
</dbReference>
<evidence type="ECO:0000313" key="13">
    <source>
        <dbReference type="Proteomes" id="UP000478008"/>
    </source>
</evidence>
<dbReference type="GO" id="GO:0006506">
    <property type="term" value="P:GPI anchor biosynthetic process"/>
    <property type="evidence" value="ECO:0007669"/>
    <property type="project" value="UniProtKB-UniPathway"/>
</dbReference>
<evidence type="ECO:0000256" key="7">
    <source>
        <dbReference type="ARBA" id="ARBA00022989"/>
    </source>
</evidence>
<evidence type="ECO:0000256" key="6">
    <source>
        <dbReference type="ARBA" id="ARBA00022824"/>
    </source>
</evidence>
<evidence type="ECO:0000256" key="8">
    <source>
        <dbReference type="ARBA" id="ARBA00023136"/>
    </source>
</evidence>
<keyword evidence="8 10" id="KW-0472">Membrane</keyword>
<dbReference type="InterPro" id="IPR019540">
    <property type="entry name" value="PtdIno-glycan_biosynth_class_S"/>
</dbReference>
<reference evidence="11 14" key="2">
    <citation type="journal article" date="2020" name="Appl. Microbiol. Biotechnol.">
        <title>Targeted gene deletion in Brettanomyces bruxellensis with an expression-free CRISPR-Cas9 system.</title>
        <authorList>
            <person name="Varela C."/>
            <person name="Bartel C."/>
            <person name="Onetto C."/>
            <person name="Borneman A."/>
        </authorList>
    </citation>
    <scope>NUCLEOTIDE SEQUENCE [LARGE SCALE GENOMIC DNA]</scope>
    <source>
        <strain evidence="11 14">AWRI1613</strain>
    </source>
</reference>
<evidence type="ECO:0000256" key="10">
    <source>
        <dbReference type="SAM" id="Phobius"/>
    </source>
</evidence>
<dbReference type="PANTHER" id="PTHR21072:SF13">
    <property type="entry name" value="GPI TRANSAMIDASE COMPONENT PIG-S"/>
    <property type="match status" value="1"/>
</dbReference>
<gene>
    <name evidence="12" type="ORF">DEBR0S1_00672G</name>
    <name evidence="11" type="ORF">HII12_001992</name>
</gene>
<keyword evidence="5 10" id="KW-0812">Transmembrane</keyword>
<keyword evidence="9" id="KW-0325">Glycoprotein</keyword>
<dbReference type="EMBL" id="JABCYN010000022">
    <property type="protein sequence ID" value="KAF6013277.1"/>
    <property type="molecule type" value="Genomic_DNA"/>
</dbReference>
<comment type="pathway">
    <text evidence="2">Glycolipid biosynthesis; glycosylphosphatidylinositol-anchor biosynthesis.</text>
</comment>
<comment type="subcellular location">
    <subcellularLocation>
        <location evidence="1">Endoplasmic reticulum membrane</location>
        <topology evidence="1">Multi-pass membrane protein</topology>
    </subcellularLocation>
</comment>
<evidence type="ECO:0000256" key="4">
    <source>
        <dbReference type="ARBA" id="ARBA00022502"/>
    </source>
</evidence>
<evidence type="ECO:0000256" key="2">
    <source>
        <dbReference type="ARBA" id="ARBA00004687"/>
    </source>
</evidence>
<evidence type="ECO:0000313" key="14">
    <source>
        <dbReference type="Proteomes" id="UP000568158"/>
    </source>
</evidence>
<proteinExistence type="inferred from homology"/>
<feature type="transmembrane region" description="Helical" evidence="10">
    <location>
        <begin position="483"/>
        <end position="502"/>
    </location>
</feature>
<evidence type="ECO:0000256" key="9">
    <source>
        <dbReference type="ARBA" id="ARBA00023180"/>
    </source>
</evidence>
<evidence type="ECO:0000256" key="5">
    <source>
        <dbReference type="ARBA" id="ARBA00022692"/>
    </source>
</evidence>
<evidence type="ECO:0000256" key="3">
    <source>
        <dbReference type="ARBA" id="ARBA00005316"/>
    </source>
</evidence>
<keyword evidence="7 10" id="KW-1133">Transmembrane helix</keyword>
<sequence>MAESDRKEAQLRHSIVLFIVLLAVLVGLPIWYLTTTIYRANLPEADIIQMEHGIADGIDYEVPFYVMNLPSSLNGLIDEAQDLIDNQMNELQDAKAAIRAHVKLLSGRESSVGEFDYKIRLIERDLMDETDTEAVYISPGSDREIKLFLSPSVIQNGKVTDFLMRVVTDMVLGSEIGLLTEVSGNSGNASTSRSMIKIPYNDQYKVSVSFLEEGDEPLRWDVKPVVDAFGKYLSVLDSYANFTLETQLGYYEALPETANLEKLEKADEESVDICILKDTSTFMDYSEWGLDQDVQLLPTINLVVYAPNRNRKILIANSTTNSFIVPQWGGVVIYNGAADGNKPGKDNLLVSTEDLEPVFDIFASQILQLLGAPESPKSPFIRADMITRVQCAQNLLKSVDNLVSLIKLTRELPTIPIPEITMQEVEETMALVNKSMIIMKSWNESDWWNQVNELSARAVKISDKAFFQKDMVQQAFFPEDHKMAVYMPLLGPFATIMVLGLARSLKERIKMKKDEHANDEKVRLRTENEPTAGK</sequence>
<comment type="similarity">
    <text evidence="3">Belongs to the PIGS family.</text>
</comment>
<feature type="transmembrane region" description="Helical" evidence="10">
    <location>
        <begin position="15"/>
        <end position="33"/>
    </location>
</feature>
<accession>A0A7D9CXD8</accession>
<evidence type="ECO:0000313" key="11">
    <source>
        <dbReference type="EMBL" id="KAF6013277.1"/>
    </source>
</evidence>
<keyword evidence="13" id="KW-1185">Reference proteome</keyword>
<dbReference type="GO" id="GO:0016255">
    <property type="term" value="P:attachment of GPI anchor to protein"/>
    <property type="evidence" value="ECO:0007669"/>
    <property type="project" value="InterPro"/>
</dbReference>
<dbReference type="UniPathway" id="UPA00196"/>
<name>A0A7D9CXD8_DEKBR</name>
<reference evidence="12 13" key="1">
    <citation type="submission" date="2019-07" db="EMBL/GenBank/DDBJ databases">
        <authorList>
            <person name="Friedrich A."/>
            <person name="Schacherer J."/>
        </authorList>
    </citation>
    <scope>NUCLEOTIDE SEQUENCE [LARGE SCALE GENOMIC DNA]</scope>
</reference>
<evidence type="ECO:0000313" key="12">
    <source>
        <dbReference type="EMBL" id="VUG15812.1"/>
    </source>
</evidence>
<dbReference type="Pfam" id="PF10510">
    <property type="entry name" value="PIG-S"/>
    <property type="match status" value="1"/>
</dbReference>
<dbReference type="EMBL" id="CABFWN010000001">
    <property type="protein sequence ID" value="VUG15812.1"/>
    <property type="molecule type" value="Genomic_DNA"/>
</dbReference>
<organism evidence="12 13">
    <name type="scientific">Dekkera bruxellensis</name>
    <name type="common">Brettanomyces custersii</name>
    <dbReference type="NCBI Taxonomy" id="5007"/>
    <lineage>
        <taxon>Eukaryota</taxon>
        <taxon>Fungi</taxon>
        <taxon>Dikarya</taxon>
        <taxon>Ascomycota</taxon>
        <taxon>Saccharomycotina</taxon>
        <taxon>Pichiomycetes</taxon>
        <taxon>Pichiales</taxon>
        <taxon>Pichiaceae</taxon>
        <taxon>Brettanomyces</taxon>
    </lineage>
</organism>
<evidence type="ECO:0000256" key="1">
    <source>
        <dbReference type="ARBA" id="ARBA00004477"/>
    </source>
</evidence>
<dbReference type="AlphaFoldDB" id="A0A7D9CXD8"/>
<dbReference type="Proteomes" id="UP000478008">
    <property type="component" value="Unassembled WGS sequence"/>
</dbReference>
<keyword evidence="4" id="KW-0337">GPI-anchor biosynthesis</keyword>
<keyword evidence="6" id="KW-0256">Endoplasmic reticulum</keyword>
<dbReference type="Proteomes" id="UP000568158">
    <property type="component" value="Unassembled WGS sequence"/>
</dbReference>
<protein>
    <submittedName>
        <fullName evidence="12">DEBR0S1_00672g1_1</fullName>
    </submittedName>
</protein>
<dbReference type="GO" id="GO:0042765">
    <property type="term" value="C:GPI-anchor transamidase complex"/>
    <property type="evidence" value="ECO:0007669"/>
    <property type="project" value="InterPro"/>
</dbReference>